<evidence type="ECO:0000313" key="3">
    <source>
        <dbReference type="Proteomes" id="UP001153069"/>
    </source>
</evidence>
<sequence length="137" mass="14593">MTPLNLGCIPTTPTSKELGYGEPSTKDLGYGPSEQEVDLGYGPTEDVGLGYGSTEDLGYGPTTLAGTPRKNTDPGRAGYHRRCSVTRYSLQSSSGISMQELVDKTCSNLVIKDKTGMDYSFKGEQGVVPEDNEGSNN</sequence>
<evidence type="ECO:0000313" key="2">
    <source>
        <dbReference type="EMBL" id="CAB9505800.1"/>
    </source>
</evidence>
<proteinExistence type="predicted"/>
<dbReference type="AlphaFoldDB" id="A0A9N8DPD2"/>
<protein>
    <submittedName>
        <fullName evidence="2">Uncharacterized protein</fullName>
    </submittedName>
</protein>
<evidence type="ECO:0000256" key="1">
    <source>
        <dbReference type="SAM" id="MobiDB-lite"/>
    </source>
</evidence>
<accession>A0A9N8DPD2</accession>
<keyword evidence="3" id="KW-1185">Reference proteome</keyword>
<gene>
    <name evidence="2" type="ORF">SEMRO_244_G097110.1</name>
</gene>
<dbReference type="EMBL" id="CAICTM010000243">
    <property type="protein sequence ID" value="CAB9505800.1"/>
    <property type="molecule type" value="Genomic_DNA"/>
</dbReference>
<reference evidence="2" key="1">
    <citation type="submission" date="2020-06" db="EMBL/GenBank/DDBJ databases">
        <authorList>
            <consortium name="Plant Systems Biology data submission"/>
        </authorList>
    </citation>
    <scope>NUCLEOTIDE SEQUENCE</scope>
    <source>
        <strain evidence="2">D6</strain>
    </source>
</reference>
<feature type="region of interest" description="Disordered" evidence="1">
    <location>
        <begin position="1"/>
        <end position="79"/>
    </location>
</feature>
<comment type="caution">
    <text evidence="2">The sequence shown here is derived from an EMBL/GenBank/DDBJ whole genome shotgun (WGS) entry which is preliminary data.</text>
</comment>
<organism evidence="2 3">
    <name type="scientific">Seminavis robusta</name>
    <dbReference type="NCBI Taxonomy" id="568900"/>
    <lineage>
        <taxon>Eukaryota</taxon>
        <taxon>Sar</taxon>
        <taxon>Stramenopiles</taxon>
        <taxon>Ochrophyta</taxon>
        <taxon>Bacillariophyta</taxon>
        <taxon>Bacillariophyceae</taxon>
        <taxon>Bacillariophycidae</taxon>
        <taxon>Naviculales</taxon>
        <taxon>Naviculaceae</taxon>
        <taxon>Seminavis</taxon>
    </lineage>
</organism>
<dbReference type="Proteomes" id="UP001153069">
    <property type="component" value="Unassembled WGS sequence"/>
</dbReference>
<name>A0A9N8DPD2_9STRA</name>